<protein>
    <recommendedName>
        <fullName evidence="3">Response regulatory domain-containing protein</fullName>
    </recommendedName>
</protein>
<dbReference type="GO" id="GO:0000160">
    <property type="term" value="P:phosphorelay signal transduction system"/>
    <property type="evidence" value="ECO:0007669"/>
    <property type="project" value="InterPro"/>
</dbReference>
<evidence type="ECO:0000256" key="1">
    <source>
        <dbReference type="ARBA" id="ARBA00022553"/>
    </source>
</evidence>
<gene>
    <name evidence="4" type="ORF">A2442_01130</name>
</gene>
<comment type="caution">
    <text evidence="4">The sequence shown here is derived from an EMBL/GenBank/DDBJ whole genome shotgun (WGS) entry which is preliminary data.</text>
</comment>
<dbReference type="EMBL" id="MFAE01000006">
    <property type="protein sequence ID" value="OGD67349.1"/>
    <property type="molecule type" value="Genomic_DNA"/>
</dbReference>
<dbReference type="Proteomes" id="UP000179003">
    <property type="component" value="Unassembled WGS sequence"/>
</dbReference>
<name>A0A1F5EIT6_9BACT</name>
<dbReference type="STRING" id="1797582.A2442_01130"/>
<evidence type="ECO:0000256" key="2">
    <source>
        <dbReference type="PROSITE-ProRule" id="PRU00169"/>
    </source>
</evidence>
<dbReference type="SUPFAM" id="SSF52172">
    <property type="entry name" value="CheY-like"/>
    <property type="match status" value="1"/>
</dbReference>
<accession>A0A1F5EIT6</accession>
<dbReference type="InterPro" id="IPR050595">
    <property type="entry name" value="Bact_response_regulator"/>
</dbReference>
<dbReference type="InterPro" id="IPR011006">
    <property type="entry name" value="CheY-like_superfamily"/>
</dbReference>
<feature type="domain" description="Response regulatory" evidence="3">
    <location>
        <begin position="5"/>
        <end position="121"/>
    </location>
</feature>
<dbReference type="Gene3D" id="3.40.50.2300">
    <property type="match status" value="1"/>
</dbReference>
<sequence length="126" mass="14182">MNNKKVLLVEDDDFLRQLVGSKLTDDGFALNVAVDSVGVFTLLEKEKPDLILLDVMLPGLDGFQILEKIKSDKSNEAIPVVILSNLGQKEDKDKAFSLGAKDFWIKAYLDLDEIVEKINKIFEEKK</sequence>
<dbReference type="InterPro" id="IPR001789">
    <property type="entry name" value="Sig_transdc_resp-reg_receiver"/>
</dbReference>
<proteinExistence type="predicted"/>
<dbReference type="Pfam" id="PF00072">
    <property type="entry name" value="Response_reg"/>
    <property type="match status" value="1"/>
</dbReference>
<dbReference type="PROSITE" id="PS50110">
    <property type="entry name" value="RESPONSE_REGULATORY"/>
    <property type="match status" value="1"/>
</dbReference>
<dbReference type="PANTHER" id="PTHR44591">
    <property type="entry name" value="STRESS RESPONSE REGULATOR PROTEIN 1"/>
    <property type="match status" value="1"/>
</dbReference>
<evidence type="ECO:0000259" key="3">
    <source>
        <dbReference type="PROSITE" id="PS50110"/>
    </source>
</evidence>
<dbReference type="CDD" id="cd17574">
    <property type="entry name" value="REC_OmpR"/>
    <property type="match status" value="1"/>
</dbReference>
<evidence type="ECO:0000313" key="4">
    <source>
        <dbReference type="EMBL" id="OGD67349.1"/>
    </source>
</evidence>
<reference evidence="4 5" key="1">
    <citation type="journal article" date="2016" name="Nat. Commun.">
        <title>Thousands of microbial genomes shed light on interconnected biogeochemical processes in an aquifer system.</title>
        <authorList>
            <person name="Anantharaman K."/>
            <person name="Brown C.T."/>
            <person name="Hug L.A."/>
            <person name="Sharon I."/>
            <person name="Castelle C.J."/>
            <person name="Probst A.J."/>
            <person name="Thomas B.C."/>
            <person name="Singh A."/>
            <person name="Wilkins M.J."/>
            <person name="Karaoz U."/>
            <person name="Brodie E.L."/>
            <person name="Williams K.H."/>
            <person name="Hubbard S.S."/>
            <person name="Banfield J.F."/>
        </authorList>
    </citation>
    <scope>NUCLEOTIDE SEQUENCE [LARGE SCALE GENOMIC DNA]</scope>
</reference>
<dbReference type="AlphaFoldDB" id="A0A1F5EIT6"/>
<keyword evidence="1 2" id="KW-0597">Phosphoprotein</keyword>
<dbReference type="SMART" id="SM00448">
    <property type="entry name" value="REC"/>
    <property type="match status" value="1"/>
</dbReference>
<dbReference type="PANTHER" id="PTHR44591:SF3">
    <property type="entry name" value="RESPONSE REGULATORY DOMAIN-CONTAINING PROTEIN"/>
    <property type="match status" value="1"/>
</dbReference>
<evidence type="ECO:0000313" key="5">
    <source>
        <dbReference type="Proteomes" id="UP000179003"/>
    </source>
</evidence>
<feature type="modified residue" description="4-aspartylphosphate" evidence="2">
    <location>
        <position position="54"/>
    </location>
</feature>
<organism evidence="4 5">
    <name type="scientific">Candidatus Campbellbacteria bacterium RIFOXYC2_FULL_35_25</name>
    <dbReference type="NCBI Taxonomy" id="1797582"/>
    <lineage>
        <taxon>Bacteria</taxon>
        <taxon>Candidatus Campbelliibacteriota</taxon>
    </lineage>
</organism>